<feature type="region of interest" description="Disordered" evidence="1">
    <location>
        <begin position="1116"/>
        <end position="1165"/>
    </location>
</feature>
<dbReference type="EMBL" id="JARJCW010000039">
    <property type="protein sequence ID" value="KAJ7206621.1"/>
    <property type="molecule type" value="Genomic_DNA"/>
</dbReference>
<protein>
    <submittedName>
        <fullName evidence="2">Uncharacterized protein</fullName>
    </submittedName>
</protein>
<proteinExistence type="predicted"/>
<feature type="region of interest" description="Disordered" evidence="1">
    <location>
        <begin position="1247"/>
        <end position="1268"/>
    </location>
</feature>
<name>A0AAD6VDF5_9AGAR</name>
<accession>A0AAD6VDF5</accession>
<dbReference type="InterPro" id="IPR041078">
    <property type="entry name" value="Plavaka"/>
</dbReference>
<feature type="region of interest" description="Disordered" evidence="1">
    <location>
        <begin position="688"/>
        <end position="707"/>
    </location>
</feature>
<feature type="region of interest" description="Disordered" evidence="1">
    <location>
        <begin position="1182"/>
        <end position="1226"/>
    </location>
</feature>
<dbReference type="Pfam" id="PF18759">
    <property type="entry name" value="Plavaka"/>
    <property type="match status" value="1"/>
</dbReference>
<feature type="compositionally biased region" description="Low complexity" evidence="1">
    <location>
        <begin position="1135"/>
        <end position="1153"/>
    </location>
</feature>
<gene>
    <name evidence="2" type="ORF">GGX14DRAFT_637716</name>
</gene>
<evidence type="ECO:0000256" key="1">
    <source>
        <dbReference type="SAM" id="MobiDB-lite"/>
    </source>
</evidence>
<evidence type="ECO:0000313" key="2">
    <source>
        <dbReference type="EMBL" id="KAJ7206621.1"/>
    </source>
</evidence>
<organism evidence="2 3">
    <name type="scientific">Mycena pura</name>
    <dbReference type="NCBI Taxonomy" id="153505"/>
    <lineage>
        <taxon>Eukaryota</taxon>
        <taxon>Fungi</taxon>
        <taxon>Dikarya</taxon>
        <taxon>Basidiomycota</taxon>
        <taxon>Agaricomycotina</taxon>
        <taxon>Agaricomycetes</taxon>
        <taxon>Agaricomycetidae</taxon>
        <taxon>Agaricales</taxon>
        <taxon>Marasmiineae</taxon>
        <taxon>Mycenaceae</taxon>
        <taxon>Mycena</taxon>
    </lineage>
</organism>
<reference evidence="2" key="1">
    <citation type="submission" date="2023-03" db="EMBL/GenBank/DDBJ databases">
        <title>Massive genome expansion in bonnet fungi (Mycena s.s.) driven by repeated elements and novel gene families across ecological guilds.</title>
        <authorList>
            <consortium name="Lawrence Berkeley National Laboratory"/>
            <person name="Harder C.B."/>
            <person name="Miyauchi S."/>
            <person name="Viragh M."/>
            <person name="Kuo A."/>
            <person name="Thoen E."/>
            <person name="Andreopoulos B."/>
            <person name="Lu D."/>
            <person name="Skrede I."/>
            <person name="Drula E."/>
            <person name="Henrissat B."/>
            <person name="Morin E."/>
            <person name="Kohler A."/>
            <person name="Barry K."/>
            <person name="LaButti K."/>
            <person name="Morin E."/>
            <person name="Salamov A."/>
            <person name="Lipzen A."/>
            <person name="Mereny Z."/>
            <person name="Hegedus B."/>
            <person name="Baldrian P."/>
            <person name="Stursova M."/>
            <person name="Weitz H."/>
            <person name="Taylor A."/>
            <person name="Grigoriev I.V."/>
            <person name="Nagy L.G."/>
            <person name="Martin F."/>
            <person name="Kauserud H."/>
        </authorList>
    </citation>
    <scope>NUCLEOTIDE SEQUENCE</scope>
    <source>
        <strain evidence="2">9144</strain>
    </source>
</reference>
<sequence>MAPLDRWKSPSGHNNVTEIVKNSYLNGRSPPCFVPLPCAPTATVKTRRHLHVIEKAKDLICPTPPCARSHERAQARSQRLSLPHAVAAATCISRPRTPPCVGGPPPLASPARCLRTHEGAPTPRTAACIIRLYTLPCVHGLVFDAQGHRRLHHPLVHASIRVQGSLWISAAAAAARIIGARSHAGSFSTTSAADPPPPQPPPVSMPAAHMRACTGSFSTSSATAATCISRSLPPASARAHFHSCAVLLLDGWRRRRAHHLPTHTPMRGRRLLRPPPPLLPVSTPAAHAHSDACAGSFLRPQLPLPVLTPAARHSCDRRAAAVASFIVDAPAAPMCARDRPPSLPTSERARARSCATAARFNSRCPVLIMLQCPYCQRNFRSDAALNTHLGKCNARKRRSAAGSASAAQVLQQEAADTEAAAAAAAAANLQQPDDAIDMPVDEPPRPPSPIPLRPSGLPNRRRRPTQKVLDMLPTPPPLPPISPIPERVPVPALDVAVGPAPAPVRRWVKTAPNAHGYYCVYPHRPSHCPDHFVTLDELCATDELLAANVNDSPSKPWYFPFANPSIAHVMMWKTLTDNANSDAGTDSIVDVFLLEDVKKEELQGFNAKTENDRLDRYISTPSGEPSGGWQRGSVTLKVPCPGVRTSEVDAFEYTVNDIYYRPLLDLLTEVLQSPAFKNFHLTPFEPRWNPNHDPRHPDEAMDDDTAELDEHGLPPLSPGHLRVYGEVYNSPRMLKAYKTFEEKPPSNFERVLVALMPFSDATHLTNYGHASLWPLYMFMGNFSKELRGKPTENLAFHQAYFPSLPDSLKDDYFKRFGKHITDDVATHLKRELMHAVWDMLLDENFVKACDEGIEILCYDKIPRQVFPWLYIYGADYPEKVLLATIRNLGGCPCPRCFIRKSQIRETGTKRDMNRRKNIRVPDQRWQHLVNMARKGIYERGLGVGSTFVEGLLKEHSWVPTKNAFAKLANVGPGVNVFRLFVPDVLHEVELGVVKAVFIHIIRLLHTQGADVVNTLDERFRQVPTFGRSTIRKFLRNVSEMKQFAARDYEDIIQCIMPPLEGLYPALDKLLLDLCWDLGVFHGFAKLRLHTSKTSADYRPITTEMCASIRKFARETKKIKTYETPRERDRRTRRGNPATTAAASTSSAPPTNNAQASAARREKGFNSETPKFHALAYYPDSVEEDGTLDSHNTQISEGAHRRPKIDYGKSSKRNHVAQIAARESRRREMRRMQERLRRARAEAIKRAAVAAAENPDDGPGSEKPPPAKRVRRTIDSAFLRNALHPDEVVPRAPPDQHHRISASKRTWWDLNDLPGAKPAVFSVNSDDSSDSDAEAIVDDDCDPALKYFIHDLKNHLRCRILELPYNEEDPKFTREDLDDVQIRNSKLYTHAKMRVNYTTYDMKREQDSTSINPRTRPPIMLESRGETDEHPYLYAWVLGIFHAYVRLKSANAPFKPVEFLWVRWLDHNKRYRS</sequence>
<feature type="compositionally biased region" description="Basic and acidic residues" evidence="1">
    <location>
        <begin position="690"/>
        <end position="699"/>
    </location>
</feature>
<feature type="compositionally biased region" description="Basic and acidic residues" evidence="1">
    <location>
        <begin position="1197"/>
        <end position="1208"/>
    </location>
</feature>
<feature type="region of interest" description="Disordered" evidence="1">
    <location>
        <begin position="422"/>
        <end position="461"/>
    </location>
</feature>
<keyword evidence="3" id="KW-1185">Reference proteome</keyword>
<comment type="caution">
    <text evidence="2">The sequence shown here is derived from an EMBL/GenBank/DDBJ whole genome shotgun (WGS) entry which is preliminary data.</text>
</comment>
<evidence type="ECO:0000313" key="3">
    <source>
        <dbReference type="Proteomes" id="UP001219525"/>
    </source>
</evidence>
<feature type="compositionally biased region" description="Basic and acidic residues" evidence="1">
    <location>
        <begin position="1116"/>
        <end position="1129"/>
    </location>
</feature>
<dbReference type="Proteomes" id="UP001219525">
    <property type="component" value="Unassembled WGS sequence"/>
</dbReference>